<dbReference type="Proteomes" id="UP000522007">
    <property type="component" value="Unassembled WGS sequence"/>
</dbReference>
<accession>A0A7X0W6G1</accession>
<organism evidence="1 4">
    <name type="scientific">Listeria welshimeri</name>
    <dbReference type="NCBI Taxonomy" id="1643"/>
    <lineage>
        <taxon>Bacteria</taxon>
        <taxon>Bacillati</taxon>
        <taxon>Bacillota</taxon>
        <taxon>Bacilli</taxon>
        <taxon>Bacillales</taxon>
        <taxon>Listeriaceae</taxon>
        <taxon>Listeria</taxon>
    </lineage>
</organism>
<keyword evidence="3" id="KW-1185">Reference proteome</keyword>
<reference evidence="2 3" key="1">
    <citation type="submission" date="2017-09" db="EMBL/GenBank/DDBJ databases">
        <title>Draft Genomes of 144 Listeria Monocytogenes isolates from foods.</title>
        <authorList>
            <person name="Wu C.H."/>
            <person name="Ng J."/>
            <person name="Kiang D."/>
            <person name="Chen C.-Y."/>
            <person name="Frink S."/>
            <person name="Lafrades M."/>
            <person name="Morales C."/>
            <person name="Park P."/>
            <person name="Zwick M."/>
        </authorList>
    </citation>
    <scope>NUCLEOTIDE SEQUENCE [LARGE SCALE GENOMIC DNA]</scope>
    <source>
        <strain evidence="2 3">CDPHFDLB-F14M01633.75-2</strain>
    </source>
</reference>
<gene>
    <name evidence="2" type="ORF">AFZ32_09410</name>
    <name evidence="1" type="ORF">HB853_04580</name>
</gene>
<reference evidence="1 4" key="2">
    <citation type="submission" date="2020-03" db="EMBL/GenBank/DDBJ databases">
        <title>Soil Listeria distribution.</title>
        <authorList>
            <person name="Liao J."/>
            <person name="Wiedmann M."/>
        </authorList>
    </citation>
    <scope>NUCLEOTIDE SEQUENCE [LARGE SCALE GENOMIC DNA]</scope>
    <source>
        <strain evidence="1 4">FSL L7-1829</strain>
    </source>
</reference>
<evidence type="ECO:0000313" key="3">
    <source>
        <dbReference type="Proteomes" id="UP000219632"/>
    </source>
</evidence>
<evidence type="ECO:0000313" key="2">
    <source>
        <dbReference type="EMBL" id="PDK41119.1"/>
    </source>
</evidence>
<name>A0A7X0W6G1_LISWE</name>
<proteinExistence type="predicted"/>
<sequence>MTFLELHQFIKQDLLIYSWILNNFCLTQHKLEVGTELVMNNEQVIIMEKGLLAQESIESKTIIHRIFEDQRIIFNTEGNLLLTALEDTTYRIVDKKDLLDELDSQKLLPHFLLQIAEDFEQDLEQERKLMSANSEERIELILTKIIDRHQLDSVTNPTFPKWLKIYVLARLAKCSVSTTSIVVNELAQKGVINVKTTPWQLVENSQISCA</sequence>
<dbReference type="EMBL" id="JAAROP010000002">
    <property type="protein sequence ID" value="MBC1322214.1"/>
    <property type="molecule type" value="Genomic_DNA"/>
</dbReference>
<dbReference type="EMBL" id="NYPG01000004">
    <property type="protein sequence ID" value="PDK41119.1"/>
    <property type="molecule type" value="Genomic_DNA"/>
</dbReference>
<dbReference type="AlphaFoldDB" id="A0A7X0W6G1"/>
<comment type="caution">
    <text evidence="1">The sequence shown here is derived from an EMBL/GenBank/DDBJ whole genome shotgun (WGS) entry which is preliminary data.</text>
</comment>
<dbReference type="Gene3D" id="2.60.120.10">
    <property type="entry name" value="Jelly Rolls"/>
    <property type="match status" value="1"/>
</dbReference>
<evidence type="ECO:0000313" key="1">
    <source>
        <dbReference type="EMBL" id="MBC1322214.1"/>
    </source>
</evidence>
<evidence type="ECO:0000313" key="4">
    <source>
        <dbReference type="Proteomes" id="UP000522007"/>
    </source>
</evidence>
<dbReference type="RefSeq" id="WP_097350534.1">
    <property type="nucleotide sequence ID" value="NZ_CP122330.1"/>
</dbReference>
<dbReference type="InterPro" id="IPR014710">
    <property type="entry name" value="RmlC-like_jellyroll"/>
</dbReference>
<protein>
    <submittedName>
        <fullName evidence="1">Crp/Fnr family transcriptional regulator</fullName>
    </submittedName>
</protein>
<dbReference type="Proteomes" id="UP000219632">
    <property type="component" value="Unassembled WGS sequence"/>
</dbReference>